<dbReference type="EMBL" id="RZNX01000005">
    <property type="protein sequence ID" value="RUT29888.1"/>
    <property type="molecule type" value="Genomic_DNA"/>
</dbReference>
<dbReference type="RefSeq" id="WP_127199832.1">
    <property type="nucleotide sequence ID" value="NZ_RZNX01000005.1"/>
</dbReference>
<name>A0A433X771_9BACL</name>
<keyword evidence="1" id="KW-0812">Transmembrane</keyword>
<gene>
    <name evidence="2" type="ORF">EJP77_13820</name>
</gene>
<feature type="transmembrane region" description="Helical" evidence="1">
    <location>
        <begin position="122"/>
        <end position="141"/>
    </location>
</feature>
<evidence type="ECO:0008006" key="4">
    <source>
        <dbReference type="Google" id="ProtNLM"/>
    </source>
</evidence>
<dbReference type="Proteomes" id="UP000272464">
    <property type="component" value="Unassembled WGS sequence"/>
</dbReference>
<evidence type="ECO:0000313" key="3">
    <source>
        <dbReference type="Proteomes" id="UP000272464"/>
    </source>
</evidence>
<keyword evidence="3" id="KW-1185">Reference proteome</keyword>
<protein>
    <recommendedName>
        <fullName evidence="4">SRPBCC family protein</fullName>
    </recommendedName>
</protein>
<comment type="caution">
    <text evidence="2">The sequence shown here is derived from an EMBL/GenBank/DDBJ whole genome shotgun (WGS) entry which is preliminary data.</text>
</comment>
<evidence type="ECO:0000313" key="2">
    <source>
        <dbReference type="EMBL" id="RUT29888.1"/>
    </source>
</evidence>
<accession>A0A433X771</accession>
<evidence type="ECO:0000256" key="1">
    <source>
        <dbReference type="SAM" id="Phobius"/>
    </source>
</evidence>
<dbReference type="OrthoDB" id="7428016at2"/>
<proteinExistence type="predicted"/>
<dbReference type="AlphaFoldDB" id="A0A433X771"/>
<reference evidence="2 3" key="1">
    <citation type="submission" date="2018-12" db="EMBL/GenBank/DDBJ databases">
        <authorList>
            <person name="Sun L."/>
            <person name="Chen Z."/>
        </authorList>
    </citation>
    <scope>NUCLEOTIDE SEQUENCE [LARGE SCALE GENOMIC DNA]</scope>
    <source>
        <strain evidence="2 3">3-5-3</strain>
    </source>
</reference>
<keyword evidence="1" id="KW-0472">Membrane</keyword>
<sequence>MRIVMQSKIKGISPDKMWEHLQSPATFQMVSAPLMVFRSRVSGGYPKRWAQGSAYPLQMYMLGCIPLGHHTILFKRIDHSAKRVSTDEHGLLLKFWQHTMEVMSDSDPQAVLFRDTLEVRNGIITLPTYLGVYAFFTYRHWRMKRLIRKGRFT</sequence>
<organism evidence="2 3">
    <name type="scientific">Paenibacillus zeisoli</name>
    <dbReference type="NCBI Taxonomy" id="2496267"/>
    <lineage>
        <taxon>Bacteria</taxon>
        <taxon>Bacillati</taxon>
        <taxon>Bacillota</taxon>
        <taxon>Bacilli</taxon>
        <taxon>Bacillales</taxon>
        <taxon>Paenibacillaceae</taxon>
        <taxon>Paenibacillus</taxon>
    </lineage>
</organism>
<keyword evidence="1" id="KW-1133">Transmembrane helix</keyword>